<accession>A0A368V2K6</accession>
<reference evidence="6 7" key="1">
    <citation type="submission" date="2018-07" db="EMBL/GenBank/DDBJ databases">
        <title>Freshwater and sediment microbial communities from various areas in North America, analyzing microbe dynamics in response to fracking.</title>
        <authorList>
            <person name="Lamendella R."/>
        </authorList>
    </citation>
    <scope>NUCLEOTIDE SEQUENCE [LARGE SCALE GENOMIC DNA]</scope>
    <source>
        <strain evidence="6 7">160A</strain>
    </source>
</reference>
<dbReference type="InterPro" id="IPR003723">
    <property type="entry name" value="Precorrin-6x_reduct"/>
</dbReference>
<evidence type="ECO:0000313" key="7">
    <source>
        <dbReference type="Proteomes" id="UP000252733"/>
    </source>
</evidence>
<dbReference type="AlphaFoldDB" id="A0A368V2K6"/>
<dbReference type="GO" id="GO:0016994">
    <property type="term" value="F:precorrin-6A reductase activity"/>
    <property type="evidence" value="ECO:0007669"/>
    <property type="project" value="InterPro"/>
</dbReference>
<dbReference type="UniPathway" id="UPA00148">
    <property type="reaction ID" value="UER00227"/>
</dbReference>
<comment type="pathway">
    <text evidence="5">Cofactor biosynthesis; adenosylcobalamin biosynthesis; cob(II)yrinate a,c-diamide from sirohydrochlorin (anaerobic route): step 6/10.</text>
</comment>
<dbReference type="NCBIfam" id="TIGR00312">
    <property type="entry name" value="cbiD"/>
    <property type="match status" value="1"/>
</dbReference>
<keyword evidence="7" id="KW-1185">Reference proteome</keyword>
<sequence>MILLFGGTTEGRKAARLLGIIGQDYYYSTKAQTSQKVGGRLIVGAMDADAMAKFCSTKGIRLIIDAAHPFAVDLHHNIQNAAIRCNITTLRFERPVPDFLNNNHVRFFDDFVSLEEALLNSEFENILALTGVQTIPKLRAVWQSRQCYFRILDTRLSRYKANEYGIPQHLVIPMAPDEDVDSIVALAKKTGARVLLSKESGASGFIQSKIEAASLLKVPLWMVRRPPLPDFSYKVFSQKEFLQRFYQLRKELMQDKSALRKGYTTGTCLTAAAKACFLGLMTGDFPDEVSVMLPDGSEVVLPVFPGKIEDSKASCIVIKDAGDDADVIHGHEIGCELKICSASGVKFLQGKGVGRVTLSGLQIPVGQPAINPVPRQMVSKMLGHLAQEYDLETGFEVRAFVPEGEKLAAKTFNPRVGVEGGISIIGTSGRVIPFSSEAFLASIRPQLAVAMETGFREVVLTSGKRSENLIRSDFSHLPDTAFVHFGNLIGDTIRLAVEEGAEKITLALMFAKSTKLAAGNLNTHSKNCRFDSDFLAGIARNCGLTSDVIDKIESVKMANAVLDIIPPQVSPLFFQAIATKCFEVCKPLIPEDVLFRFVMLTGKGSRFKIECSSGSAH</sequence>
<dbReference type="PROSITE" id="PS51014">
    <property type="entry name" value="COBK_CBIJ"/>
    <property type="match status" value="1"/>
</dbReference>
<dbReference type="InterPro" id="IPR036074">
    <property type="entry name" value="CbiD_sf"/>
</dbReference>
<dbReference type="GO" id="GO:0019251">
    <property type="term" value="P:anaerobic cobalamin biosynthetic process"/>
    <property type="evidence" value="ECO:0007669"/>
    <property type="project" value="UniProtKB-UniRule"/>
</dbReference>
<keyword evidence="3 5" id="KW-0808">Transferase</keyword>
<name>A0A368V2K6_9BACT</name>
<protein>
    <recommendedName>
        <fullName evidence="5">Cobalt-precorrin-5B C(1)-methyltransferase</fullName>
        <ecNumber evidence="5">2.1.1.195</ecNumber>
    </recommendedName>
    <alternativeName>
        <fullName evidence="5">Cobalt-precorrin-6A synthase</fullName>
    </alternativeName>
</protein>
<evidence type="ECO:0000256" key="3">
    <source>
        <dbReference type="ARBA" id="ARBA00022679"/>
    </source>
</evidence>
<keyword evidence="2 5" id="KW-0489">Methyltransferase</keyword>
<dbReference type="PANTHER" id="PTHR35863:SF1">
    <property type="entry name" value="COBALT-PRECORRIN-5B C(1)-METHYLTRANSFERASE"/>
    <property type="match status" value="1"/>
</dbReference>
<organism evidence="6 7">
    <name type="scientific">Marinilabilia salmonicolor</name>
    <dbReference type="NCBI Taxonomy" id="989"/>
    <lineage>
        <taxon>Bacteria</taxon>
        <taxon>Pseudomonadati</taxon>
        <taxon>Bacteroidota</taxon>
        <taxon>Bacteroidia</taxon>
        <taxon>Marinilabiliales</taxon>
        <taxon>Marinilabiliaceae</taxon>
        <taxon>Marinilabilia</taxon>
    </lineage>
</organism>
<keyword evidence="4 5" id="KW-0949">S-adenosyl-L-methionine</keyword>
<dbReference type="InterPro" id="IPR002748">
    <property type="entry name" value="CbiD"/>
</dbReference>
<evidence type="ECO:0000256" key="4">
    <source>
        <dbReference type="ARBA" id="ARBA00022691"/>
    </source>
</evidence>
<dbReference type="Proteomes" id="UP000252733">
    <property type="component" value="Unassembled WGS sequence"/>
</dbReference>
<dbReference type="EMBL" id="QPIZ01000010">
    <property type="protein sequence ID" value="RCW35299.1"/>
    <property type="molecule type" value="Genomic_DNA"/>
</dbReference>
<dbReference type="PANTHER" id="PTHR35863">
    <property type="entry name" value="COBALT-PRECORRIN-5B C(1)-METHYLTRANSFERASE"/>
    <property type="match status" value="1"/>
</dbReference>
<dbReference type="GO" id="GO:0032259">
    <property type="term" value="P:methylation"/>
    <property type="evidence" value="ECO:0007669"/>
    <property type="project" value="UniProtKB-KW"/>
</dbReference>
<dbReference type="GO" id="GO:0043780">
    <property type="term" value="F:cobalt-precorrin-5B C1-methyltransferase activity"/>
    <property type="evidence" value="ECO:0007669"/>
    <property type="project" value="RHEA"/>
</dbReference>
<dbReference type="EC" id="2.1.1.195" evidence="5"/>
<dbReference type="HAMAP" id="MF_00787">
    <property type="entry name" value="CbiD"/>
    <property type="match status" value="1"/>
</dbReference>
<comment type="caution">
    <text evidence="6">The sequence shown here is derived from an EMBL/GenBank/DDBJ whole genome shotgun (WGS) entry which is preliminary data.</text>
</comment>
<keyword evidence="1 5" id="KW-0169">Cobalamin biosynthesis</keyword>
<dbReference type="SUPFAM" id="SSF111342">
    <property type="entry name" value="CbiD-like"/>
    <property type="match status" value="1"/>
</dbReference>
<evidence type="ECO:0000256" key="5">
    <source>
        <dbReference type="HAMAP-Rule" id="MF_00787"/>
    </source>
</evidence>
<dbReference type="RefSeq" id="WP_114436984.1">
    <property type="nucleotide sequence ID" value="NZ_QPIZ01000010.1"/>
</dbReference>
<comment type="catalytic activity">
    <reaction evidence="5">
        <text>Co-precorrin-5B + S-adenosyl-L-methionine = Co-precorrin-6A + S-adenosyl-L-homocysteine</text>
        <dbReference type="Rhea" id="RHEA:26285"/>
        <dbReference type="ChEBI" id="CHEBI:57856"/>
        <dbReference type="ChEBI" id="CHEBI:59789"/>
        <dbReference type="ChEBI" id="CHEBI:60063"/>
        <dbReference type="ChEBI" id="CHEBI:60064"/>
        <dbReference type="EC" id="2.1.1.195"/>
    </reaction>
</comment>
<evidence type="ECO:0000313" key="6">
    <source>
        <dbReference type="EMBL" id="RCW35299.1"/>
    </source>
</evidence>
<dbReference type="Gene3D" id="3.30.2110.10">
    <property type="entry name" value="CbiD-like"/>
    <property type="match status" value="1"/>
</dbReference>
<dbReference type="Pfam" id="PF02571">
    <property type="entry name" value="CbiJ"/>
    <property type="match status" value="1"/>
</dbReference>
<proteinExistence type="inferred from homology"/>
<gene>
    <name evidence="5" type="primary">cbiD</name>
    <name evidence="6" type="ORF">DFO77_11065</name>
</gene>
<dbReference type="Pfam" id="PF01888">
    <property type="entry name" value="CbiD"/>
    <property type="match status" value="1"/>
</dbReference>
<comment type="function">
    <text evidence="5">Catalyzes the methylation of C-1 in cobalt-precorrin-5B to form cobalt-precorrin-6A.</text>
</comment>
<comment type="similarity">
    <text evidence="5">Belongs to the CbiD family.</text>
</comment>
<evidence type="ECO:0000256" key="1">
    <source>
        <dbReference type="ARBA" id="ARBA00022573"/>
    </source>
</evidence>
<evidence type="ECO:0000256" key="2">
    <source>
        <dbReference type="ARBA" id="ARBA00022603"/>
    </source>
</evidence>